<name>A0A061RZM0_9CHLO</name>
<accession>A0A061RZM0</accession>
<gene>
    <name evidence="3" type="ORF">TSPGSL018_21472</name>
</gene>
<dbReference type="AlphaFoldDB" id="A0A061RZM0"/>
<dbReference type="GO" id="GO:0016787">
    <property type="term" value="F:hydrolase activity"/>
    <property type="evidence" value="ECO:0007669"/>
    <property type="project" value="UniProtKB-KW"/>
</dbReference>
<evidence type="ECO:0000313" key="3">
    <source>
        <dbReference type="EMBL" id="JAC76001.1"/>
    </source>
</evidence>
<dbReference type="PROSITE" id="PS51257">
    <property type="entry name" value="PROKAR_LIPOPROTEIN"/>
    <property type="match status" value="1"/>
</dbReference>
<keyword evidence="3" id="KW-0378">Hydrolase</keyword>
<organism evidence="3">
    <name type="scientific">Tetraselmis sp. GSL018</name>
    <dbReference type="NCBI Taxonomy" id="582737"/>
    <lineage>
        <taxon>Eukaryota</taxon>
        <taxon>Viridiplantae</taxon>
        <taxon>Chlorophyta</taxon>
        <taxon>core chlorophytes</taxon>
        <taxon>Chlorodendrophyceae</taxon>
        <taxon>Chlorodendrales</taxon>
        <taxon>Chlorodendraceae</taxon>
        <taxon>Tetraselmis</taxon>
    </lineage>
</organism>
<dbReference type="InterPro" id="IPR007751">
    <property type="entry name" value="DUF676_lipase-like"/>
</dbReference>
<protein>
    <submittedName>
        <fullName evidence="3">Alpha beta-hydrolases superfamily protein</fullName>
    </submittedName>
</protein>
<reference evidence="3" key="1">
    <citation type="submission" date="2014-05" db="EMBL/GenBank/DDBJ databases">
        <title>The transcriptome of the halophilic microalga Tetraselmis sp. GSL018 isolated from the Great Salt Lake, Utah.</title>
        <authorList>
            <person name="Jinkerson R.E."/>
            <person name="D'Adamo S."/>
            <person name="Posewitz M.C."/>
        </authorList>
    </citation>
    <scope>NUCLEOTIDE SEQUENCE</scope>
    <source>
        <strain evidence="3">GSL018</strain>
    </source>
</reference>
<evidence type="ECO:0000259" key="2">
    <source>
        <dbReference type="Pfam" id="PF05057"/>
    </source>
</evidence>
<evidence type="ECO:0000256" key="1">
    <source>
        <dbReference type="SAM" id="MobiDB-lite"/>
    </source>
</evidence>
<dbReference type="EMBL" id="GBEZ01009596">
    <property type="protein sequence ID" value="JAC76001.1"/>
    <property type="molecule type" value="Transcribed_RNA"/>
</dbReference>
<dbReference type="PANTHER" id="PTHR12482:SF11">
    <property type="entry name" value="LIPASE YOR059C ISOFORM X1"/>
    <property type="match status" value="1"/>
</dbReference>
<dbReference type="Pfam" id="PF05057">
    <property type="entry name" value="DUF676"/>
    <property type="match status" value="1"/>
</dbReference>
<dbReference type="InterPro" id="IPR029058">
    <property type="entry name" value="AB_hydrolase_fold"/>
</dbReference>
<feature type="region of interest" description="Disordered" evidence="1">
    <location>
        <begin position="344"/>
        <end position="368"/>
    </location>
</feature>
<sequence>MRQHWPAPPAQGILLACEEKPAAMKLNDSNVVSEVKIPQHGLPSDFKSEEKQNFDLWSLFQLPEFQTGDFSSGRSALSIRTTPSTVSRDARSGLCNKTHLVVLVHGLGGDYSDWEVVYEQAMNCDELDHMLFYVSIANEKTRTRRGIDVCGDALVEEVQRVCARSRTLTKISFVGHSLGGLISRYAIGRMFDPGSGTILGLAPAHFVTMATPHLGCDGGGITQVPLLGWAREVPLIGGSVQRAMAQVAAPVSEMLYGRTGQQLWLQDAAEGSDAGRPLIERMASWDPEDGHFLRSLAAFSSRTAYANVSGDHLVGWANSSLRSGSQLPPVDSLRGLVNIIEADDPARPAGDFPAPDDASPTGSRGPAPLLERRESRVSAMLANLQELPWRRVDVWIKDPFSHFMAHNHIQVTSKWINGVGQPIVRHLTSLLGSLERRAGADDPRAAAAKEA</sequence>
<dbReference type="Gene3D" id="3.40.50.1820">
    <property type="entry name" value="alpha/beta hydrolase"/>
    <property type="match status" value="1"/>
</dbReference>
<dbReference type="PANTHER" id="PTHR12482">
    <property type="entry name" value="LIPASE ROG1-RELATED-RELATED"/>
    <property type="match status" value="1"/>
</dbReference>
<feature type="domain" description="DUF676" evidence="2">
    <location>
        <begin position="96"/>
        <end position="315"/>
    </location>
</feature>
<proteinExistence type="predicted"/>
<dbReference type="InterPro" id="IPR044294">
    <property type="entry name" value="Lipase-like"/>
</dbReference>
<dbReference type="SUPFAM" id="SSF53474">
    <property type="entry name" value="alpha/beta-Hydrolases"/>
    <property type="match status" value="1"/>
</dbReference>